<evidence type="ECO:0000259" key="17">
    <source>
        <dbReference type="Pfam" id="PF07715"/>
    </source>
</evidence>
<feature type="domain" description="TonB-dependent receptor plug" evidence="17">
    <location>
        <begin position="55"/>
        <end position="164"/>
    </location>
</feature>
<dbReference type="Pfam" id="PF00593">
    <property type="entry name" value="TonB_dep_Rec_b-barrel"/>
    <property type="match status" value="1"/>
</dbReference>
<evidence type="ECO:0000259" key="16">
    <source>
        <dbReference type="Pfam" id="PF00593"/>
    </source>
</evidence>
<dbReference type="PATRIC" id="fig|48936.3.peg.3375"/>
<proteinExistence type="inferred from homology"/>
<sequence>MTRISTRAALAATVALFAVPAMPAFAQETPAAEDASDIATGNEITVIARRREERLLDVPIAISALNTDALERAGAKDLSGIQGAIPNVNIVQGRGSASSANFYIRGIGQPDALQTFDPAVGVYVDGVYLSRIQGALLNLFDVERVEVLRGPQGTLYGKNTIGGAVNVVSKKPHLDTVKGEAAFTYGRFDEVTAKGYVSAPLVTDKLALSLAGVYDDRDGIVTDPRTGRKYNDRNNLSGRGILRAKPTDTVEVLISGDYTRQRNAATLGYLTAPLIQTDFARGAVVLAPAEPYGPYDYKASTSLAPDQGQKLDHWGVSGTINVDLSDSFQLTSITAYRKLKTDFFIDIDATQFELGDVFVGVRQDQFSQELQLKYDADKLKGVFGLYYLNENVSSHQEAYADGLFAFNGAPITFLRTIDDKQVTKSYAAFGQLTYAFTEQLSMTAGLRYTHEKKTYNRCTVTASTLGLLNNIRYCFPDNLPAPFTGDNDVSYDAWTPMVSLSYKPTPDTLLYASASRGFKAGGFNGRVNSNGDISVTRNGVTTVVPNFEPETVWSYEAGAKGTFLDGRVNVSAAAFYTDYNNFQARVGNGTNVGLGGSFPVLNAGKLRIQGFEFDISVRPVQPLTLFASVGYLDADYKRFDDPRRLPPAGGAAFSCNPTGTQITCRPAFAPPLTLRAGGEYRVSLGDASLTLGGDVRFVDKQYLSVDNRPGLTEDGYLIGNLYAQVDFDKFYLRGAVKNVGNTLYKTDGQEFSSVGNIQTVYYGDPRTWNVTVGVRF</sequence>
<keyword evidence="7" id="KW-0408">Iron</keyword>
<evidence type="ECO:0000256" key="5">
    <source>
        <dbReference type="ARBA" id="ARBA00022692"/>
    </source>
</evidence>
<dbReference type="PROSITE" id="PS01156">
    <property type="entry name" value="TONB_DEPENDENT_REC_2"/>
    <property type="match status" value="1"/>
</dbReference>
<protein>
    <submittedName>
        <fullName evidence="18">TonB-dependent receptor</fullName>
    </submittedName>
</protein>
<dbReference type="GO" id="GO:0006826">
    <property type="term" value="P:iron ion transport"/>
    <property type="evidence" value="ECO:0007669"/>
    <property type="project" value="UniProtKB-KW"/>
</dbReference>
<evidence type="ECO:0000256" key="13">
    <source>
        <dbReference type="PROSITE-ProRule" id="PRU10144"/>
    </source>
</evidence>
<evidence type="ECO:0000256" key="14">
    <source>
        <dbReference type="RuleBase" id="RU003357"/>
    </source>
</evidence>
<dbReference type="InterPro" id="IPR010917">
    <property type="entry name" value="TonB_rcpt_CS"/>
</dbReference>
<evidence type="ECO:0000256" key="12">
    <source>
        <dbReference type="PROSITE-ProRule" id="PRU01360"/>
    </source>
</evidence>
<evidence type="ECO:0000256" key="3">
    <source>
        <dbReference type="ARBA" id="ARBA00022452"/>
    </source>
</evidence>
<evidence type="ECO:0000256" key="9">
    <source>
        <dbReference type="ARBA" id="ARBA00023077"/>
    </source>
</evidence>
<feature type="chain" id="PRO_5002127127" evidence="15">
    <location>
        <begin position="27"/>
        <end position="776"/>
    </location>
</feature>
<keyword evidence="19" id="KW-1185">Reference proteome</keyword>
<keyword evidence="4" id="KW-0410">Iron transport</keyword>
<dbReference type="PANTHER" id="PTHR32552">
    <property type="entry name" value="FERRICHROME IRON RECEPTOR-RELATED"/>
    <property type="match status" value="1"/>
</dbReference>
<dbReference type="InterPro" id="IPR039426">
    <property type="entry name" value="TonB-dep_rcpt-like"/>
</dbReference>
<dbReference type="AlphaFoldDB" id="A0A0B8ZM01"/>
<dbReference type="PANTHER" id="PTHR32552:SF81">
    <property type="entry name" value="TONB-DEPENDENT OUTER MEMBRANE RECEPTOR"/>
    <property type="match status" value="1"/>
</dbReference>
<accession>A0A0B8ZM01</accession>
<feature type="signal peptide" evidence="15">
    <location>
        <begin position="1"/>
        <end position="26"/>
    </location>
</feature>
<dbReference type="InterPro" id="IPR012910">
    <property type="entry name" value="Plug_dom"/>
</dbReference>
<evidence type="ECO:0000256" key="8">
    <source>
        <dbReference type="ARBA" id="ARBA00023065"/>
    </source>
</evidence>
<evidence type="ECO:0000313" key="19">
    <source>
        <dbReference type="Proteomes" id="UP000031338"/>
    </source>
</evidence>
<dbReference type="EMBL" id="JRVC01000018">
    <property type="protein sequence ID" value="KHS44143.1"/>
    <property type="molecule type" value="Genomic_DNA"/>
</dbReference>
<dbReference type="RefSeq" id="WP_039336466.1">
    <property type="nucleotide sequence ID" value="NZ_JRVC01000018.1"/>
</dbReference>
<keyword evidence="9 14" id="KW-0798">TonB box</keyword>
<evidence type="ECO:0000256" key="6">
    <source>
        <dbReference type="ARBA" id="ARBA00022729"/>
    </source>
</evidence>
<dbReference type="STRING" id="48936.NJ75_03352"/>
<comment type="similarity">
    <text evidence="12 14">Belongs to the TonB-dependent receptor family.</text>
</comment>
<keyword evidence="8" id="KW-0406">Ion transport</keyword>
<dbReference type="GO" id="GO:0009279">
    <property type="term" value="C:cell outer membrane"/>
    <property type="evidence" value="ECO:0007669"/>
    <property type="project" value="UniProtKB-SubCell"/>
</dbReference>
<dbReference type="CDD" id="cd01347">
    <property type="entry name" value="ligand_gated_channel"/>
    <property type="match status" value="1"/>
</dbReference>
<gene>
    <name evidence="18" type="ORF">NJ75_03352</name>
</gene>
<dbReference type="SUPFAM" id="SSF56935">
    <property type="entry name" value="Porins"/>
    <property type="match status" value="1"/>
</dbReference>
<feature type="short sequence motif" description="TonB C-terminal box" evidence="13">
    <location>
        <begin position="759"/>
        <end position="776"/>
    </location>
</feature>
<dbReference type="Gene3D" id="2.40.170.20">
    <property type="entry name" value="TonB-dependent receptor, beta-barrel domain"/>
    <property type="match status" value="1"/>
</dbReference>
<evidence type="ECO:0000256" key="7">
    <source>
        <dbReference type="ARBA" id="ARBA00023004"/>
    </source>
</evidence>
<dbReference type="PROSITE" id="PS52016">
    <property type="entry name" value="TONB_DEPENDENT_REC_3"/>
    <property type="match status" value="1"/>
</dbReference>
<evidence type="ECO:0000256" key="10">
    <source>
        <dbReference type="ARBA" id="ARBA00023136"/>
    </source>
</evidence>
<evidence type="ECO:0000256" key="2">
    <source>
        <dbReference type="ARBA" id="ARBA00022448"/>
    </source>
</evidence>
<evidence type="ECO:0000256" key="15">
    <source>
        <dbReference type="SAM" id="SignalP"/>
    </source>
</evidence>
<keyword evidence="11 12" id="KW-0998">Cell outer membrane</keyword>
<dbReference type="InterPro" id="IPR000531">
    <property type="entry name" value="Beta-barrel_TonB"/>
</dbReference>
<organism evidence="18 19">
    <name type="scientific">Novosphingobium subterraneum</name>
    <dbReference type="NCBI Taxonomy" id="48936"/>
    <lineage>
        <taxon>Bacteria</taxon>
        <taxon>Pseudomonadati</taxon>
        <taxon>Pseudomonadota</taxon>
        <taxon>Alphaproteobacteria</taxon>
        <taxon>Sphingomonadales</taxon>
        <taxon>Sphingomonadaceae</taxon>
        <taxon>Novosphingobium</taxon>
    </lineage>
</organism>
<dbReference type="Proteomes" id="UP000031338">
    <property type="component" value="Unassembled WGS sequence"/>
</dbReference>
<evidence type="ECO:0000313" key="18">
    <source>
        <dbReference type="EMBL" id="KHS44143.1"/>
    </source>
</evidence>
<keyword evidence="10 12" id="KW-0472">Membrane</keyword>
<keyword evidence="5 12" id="KW-0812">Transmembrane</keyword>
<evidence type="ECO:0000256" key="11">
    <source>
        <dbReference type="ARBA" id="ARBA00023237"/>
    </source>
</evidence>
<keyword evidence="2 12" id="KW-0813">Transport</keyword>
<keyword evidence="18" id="KW-0675">Receptor</keyword>
<evidence type="ECO:0000256" key="4">
    <source>
        <dbReference type="ARBA" id="ARBA00022496"/>
    </source>
</evidence>
<keyword evidence="6 15" id="KW-0732">Signal</keyword>
<keyword evidence="3 12" id="KW-1134">Transmembrane beta strand</keyword>
<dbReference type="InterPro" id="IPR036942">
    <property type="entry name" value="Beta-barrel_TonB_sf"/>
</dbReference>
<comment type="caution">
    <text evidence="18">The sequence shown here is derived from an EMBL/GenBank/DDBJ whole genome shotgun (WGS) entry which is preliminary data.</text>
</comment>
<dbReference type="Pfam" id="PF07715">
    <property type="entry name" value="Plug"/>
    <property type="match status" value="1"/>
</dbReference>
<name>A0A0B8ZM01_9SPHN</name>
<evidence type="ECO:0000256" key="1">
    <source>
        <dbReference type="ARBA" id="ARBA00004571"/>
    </source>
</evidence>
<comment type="subcellular location">
    <subcellularLocation>
        <location evidence="1 12">Cell outer membrane</location>
        <topology evidence="1 12">Multi-pass membrane protein</topology>
    </subcellularLocation>
</comment>
<reference evidence="18 19" key="1">
    <citation type="submission" date="2014-10" db="EMBL/GenBank/DDBJ databases">
        <title>Draft genome sequence of Novosphingobium subterraneum DSM 12447.</title>
        <authorList>
            <person name="Gan H.M."/>
            <person name="Gan H.Y."/>
            <person name="Savka M.A."/>
        </authorList>
    </citation>
    <scope>NUCLEOTIDE SEQUENCE [LARGE SCALE GENOMIC DNA]</scope>
    <source>
        <strain evidence="18 19">DSM 12447</strain>
    </source>
</reference>
<feature type="domain" description="TonB-dependent receptor-like beta-barrel" evidence="16">
    <location>
        <begin position="293"/>
        <end position="739"/>
    </location>
</feature>